<gene>
    <name evidence="2" type="ORF">PLEOSDRAFT_1090796</name>
</gene>
<reference evidence="3" key="1">
    <citation type="journal article" date="2014" name="Proc. Natl. Acad. Sci. U.S.A.">
        <title>Extensive sampling of basidiomycete genomes demonstrates inadequacy of the white-rot/brown-rot paradigm for wood decay fungi.</title>
        <authorList>
            <person name="Riley R."/>
            <person name="Salamov A.A."/>
            <person name="Brown D.W."/>
            <person name="Nagy L.G."/>
            <person name="Floudas D."/>
            <person name="Held B.W."/>
            <person name="Levasseur A."/>
            <person name="Lombard V."/>
            <person name="Morin E."/>
            <person name="Otillar R."/>
            <person name="Lindquist E.A."/>
            <person name="Sun H."/>
            <person name="LaButti K.M."/>
            <person name="Schmutz J."/>
            <person name="Jabbour D."/>
            <person name="Luo H."/>
            <person name="Baker S.E."/>
            <person name="Pisabarro A.G."/>
            <person name="Walton J.D."/>
            <person name="Blanchette R.A."/>
            <person name="Henrissat B."/>
            <person name="Martin F."/>
            <person name="Cullen D."/>
            <person name="Hibbett D.S."/>
            <person name="Grigoriev I.V."/>
        </authorList>
    </citation>
    <scope>NUCLEOTIDE SEQUENCE [LARGE SCALE GENOMIC DNA]</scope>
    <source>
        <strain evidence="3">PC15</strain>
    </source>
</reference>
<dbReference type="VEuPathDB" id="FungiDB:PLEOSDRAFT_1090796"/>
<sequence length="169" mass="18220">MSGADVHPSAIGNNVTPRTGPSSSASEPHSEAAVSNNDAPGDGGFGNEPYPEQRHSGAVGVGPNFTQESTMGEKWTGVKEEMKGKVTHNPGMVEEGKKRRTGELKREQMEREAKFDPYDDKSPGPKTFEETHAVGREKSNFEQAATVAPEGTHQGEKQRKGGEMKHFGE</sequence>
<feature type="compositionally biased region" description="Basic and acidic residues" evidence="1">
    <location>
        <begin position="153"/>
        <end position="169"/>
    </location>
</feature>
<feature type="compositionally biased region" description="Polar residues" evidence="1">
    <location>
        <begin position="11"/>
        <end position="20"/>
    </location>
</feature>
<dbReference type="STRING" id="1137138.A0A067NGS7"/>
<feature type="region of interest" description="Disordered" evidence="1">
    <location>
        <begin position="1"/>
        <end position="169"/>
    </location>
</feature>
<dbReference type="InParanoid" id="A0A067NGS7"/>
<evidence type="ECO:0000256" key="1">
    <source>
        <dbReference type="SAM" id="MobiDB-lite"/>
    </source>
</evidence>
<accession>A0A067NGS7</accession>
<proteinExistence type="predicted"/>
<organism evidence="2 3">
    <name type="scientific">Pleurotus ostreatus (strain PC15)</name>
    <name type="common">Oyster mushroom</name>
    <dbReference type="NCBI Taxonomy" id="1137138"/>
    <lineage>
        <taxon>Eukaryota</taxon>
        <taxon>Fungi</taxon>
        <taxon>Dikarya</taxon>
        <taxon>Basidiomycota</taxon>
        <taxon>Agaricomycotina</taxon>
        <taxon>Agaricomycetes</taxon>
        <taxon>Agaricomycetidae</taxon>
        <taxon>Agaricales</taxon>
        <taxon>Pleurotineae</taxon>
        <taxon>Pleurotaceae</taxon>
        <taxon>Pleurotus</taxon>
    </lineage>
</organism>
<evidence type="ECO:0000313" key="2">
    <source>
        <dbReference type="EMBL" id="KDQ23292.1"/>
    </source>
</evidence>
<dbReference type="AlphaFoldDB" id="A0A067NGS7"/>
<dbReference type="EMBL" id="KL198013">
    <property type="protein sequence ID" value="KDQ23292.1"/>
    <property type="molecule type" value="Genomic_DNA"/>
</dbReference>
<dbReference type="OrthoDB" id="2500073at2759"/>
<dbReference type="HOGENOM" id="CLU_114638_0_0_1"/>
<protein>
    <submittedName>
        <fullName evidence="2">Uncharacterized protein</fullName>
    </submittedName>
</protein>
<feature type="compositionally biased region" description="Basic and acidic residues" evidence="1">
    <location>
        <begin position="94"/>
        <end position="140"/>
    </location>
</feature>
<feature type="compositionally biased region" description="Low complexity" evidence="1">
    <location>
        <begin position="21"/>
        <end position="35"/>
    </location>
</feature>
<name>A0A067NGS7_PLEO1</name>
<evidence type="ECO:0000313" key="3">
    <source>
        <dbReference type="Proteomes" id="UP000027073"/>
    </source>
</evidence>
<dbReference type="Proteomes" id="UP000027073">
    <property type="component" value="Unassembled WGS sequence"/>
</dbReference>